<sequence length="280" mass="31024">MTTYALGDIQGCQPQLRELFGIIEDETPGAKLLFAGDLVNRGPASLETLRMVRDLGERAVAVLGNHDLHLLAVASGIRKMKSGDSVQPILDAPDREELIDWLRHRPMAYTANGILLVHAGVLPQWDLTVTMELAHEVEHVLRGSDWKDFLAEMYGNLPDKWDDSLTGTARLRCIVNGLTRLRFCTADGQMEFASKMGTNEAPQGYMPWFDVPGRKTREDTVVFGHWSTLGLLLRDNLVSLDTGCVWGGKLTAVRLDDRALFQVDCPGFLEPGDSPAKPTR</sequence>
<evidence type="ECO:0000256" key="1">
    <source>
        <dbReference type="ARBA" id="ARBA00003413"/>
    </source>
</evidence>
<dbReference type="PANTHER" id="PTHR40942:SF4">
    <property type="entry name" value="CYTOCHROME C5"/>
    <property type="match status" value="1"/>
</dbReference>
<comment type="function">
    <text evidence="1 5">Hydrolyzes diadenosine 5',5'''-P1,P4-tetraphosphate to yield ADP.</text>
</comment>
<dbReference type="Proteomes" id="UP001164819">
    <property type="component" value="Chromosome"/>
</dbReference>
<dbReference type="Gene3D" id="3.60.21.10">
    <property type="match status" value="1"/>
</dbReference>
<dbReference type="NCBIfam" id="TIGR00668">
    <property type="entry name" value="apaH"/>
    <property type="match status" value="1"/>
</dbReference>
<dbReference type="Pfam" id="PF00149">
    <property type="entry name" value="Metallophos"/>
    <property type="match status" value="1"/>
</dbReference>
<dbReference type="EMBL" id="CP098251">
    <property type="protein sequence ID" value="WAV91899.1"/>
    <property type="molecule type" value="Genomic_DNA"/>
</dbReference>
<comment type="catalytic activity">
    <reaction evidence="4 5">
        <text>P(1),P(4)-bis(5'-adenosyl) tetraphosphate + H2O = 2 ADP + 2 H(+)</text>
        <dbReference type="Rhea" id="RHEA:24252"/>
        <dbReference type="ChEBI" id="CHEBI:15377"/>
        <dbReference type="ChEBI" id="CHEBI:15378"/>
        <dbReference type="ChEBI" id="CHEBI:58141"/>
        <dbReference type="ChEBI" id="CHEBI:456216"/>
        <dbReference type="EC" id="3.6.1.41"/>
    </reaction>
</comment>
<dbReference type="EC" id="3.6.1.41" evidence="5"/>
<proteinExistence type="inferred from homology"/>
<dbReference type="NCBIfam" id="NF001204">
    <property type="entry name" value="PRK00166.1"/>
    <property type="match status" value="1"/>
</dbReference>
<dbReference type="InterPro" id="IPR004617">
    <property type="entry name" value="ApaH"/>
</dbReference>
<accession>A0A9E9LFN4</accession>
<dbReference type="AlphaFoldDB" id="A0A9E9LFN4"/>
<evidence type="ECO:0000256" key="3">
    <source>
        <dbReference type="ARBA" id="ARBA00022801"/>
    </source>
</evidence>
<dbReference type="CDD" id="cd07422">
    <property type="entry name" value="MPP_ApaH"/>
    <property type="match status" value="1"/>
</dbReference>
<evidence type="ECO:0000256" key="4">
    <source>
        <dbReference type="ARBA" id="ARBA00049417"/>
    </source>
</evidence>
<dbReference type="SUPFAM" id="SSF56300">
    <property type="entry name" value="Metallo-dependent phosphatases"/>
    <property type="match status" value="1"/>
</dbReference>
<feature type="domain" description="Calcineurin-like phosphoesterase" evidence="6">
    <location>
        <begin position="1"/>
        <end position="147"/>
    </location>
</feature>
<dbReference type="RefSeq" id="WP_269316250.1">
    <property type="nucleotide sequence ID" value="NZ_CP098251.1"/>
</dbReference>
<keyword evidence="3 5" id="KW-0378">Hydrolase</keyword>
<comment type="similarity">
    <text evidence="2 5">Belongs to the Ap4A hydrolase family.</text>
</comment>
<dbReference type="InterPro" id="IPR029052">
    <property type="entry name" value="Metallo-depent_PP-like"/>
</dbReference>
<dbReference type="PANTHER" id="PTHR40942">
    <property type="match status" value="1"/>
</dbReference>
<dbReference type="GO" id="GO:0008803">
    <property type="term" value="F:bis(5'-nucleosyl)-tetraphosphatase (symmetrical) activity"/>
    <property type="evidence" value="ECO:0007669"/>
    <property type="project" value="UniProtKB-UniRule"/>
</dbReference>
<evidence type="ECO:0000256" key="2">
    <source>
        <dbReference type="ARBA" id="ARBA00005419"/>
    </source>
</evidence>
<dbReference type="HAMAP" id="MF_00199">
    <property type="entry name" value="ApaH"/>
    <property type="match status" value="1"/>
</dbReference>
<gene>
    <name evidence="5" type="primary">apaH</name>
    <name evidence="7" type="ORF">NB646_03990</name>
</gene>
<evidence type="ECO:0000313" key="7">
    <source>
        <dbReference type="EMBL" id="WAV91899.1"/>
    </source>
</evidence>
<protein>
    <recommendedName>
        <fullName evidence="5">Bis(5'-nucleosyl)-tetraphosphatase, symmetrical</fullName>
        <ecNumber evidence="5">3.6.1.41</ecNumber>
    </recommendedName>
    <alternativeName>
        <fullName evidence="5">Ap4A hydrolase</fullName>
    </alternativeName>
    <alternativeName>
        <fullName evidence="5">Diadenosine 5',5'''-P1,P4-tetraphosphate pyrophosphohydrolase</fullName>
    </alternativeName>
    <alternativeName>
        <fullName evidence="5">Diadenosine tetraphosphatase</fullName>
    </alternativeName>
</protein>
<evidence type="ECO:0000259" key="6">
    <source>
        <dbReference type="Pfam" id="PF00149"/>
    </source>
</evidence>
<dbReference type="PIRSF" id="PIRSF000903">
    <property type="entry name" value="B5n-ttraPtase_sm"/>
    <property type="match status" value="1"/>
</dbReference>
<dbReference type="InterPro" id="IPR004843">
    <property type="entry name" value="Calcineurin-like_PHP"/>
</dbReference>
<reference evidence="7" key="1">
    <citation type="journal article" date="2022" name="Front. Microbiol.">
        <title>New perspectives on an old grouping: The genomic and phenotypic variability of Oxalobacter formigenes and the implications for calcium oxalate stone prevention.</title>
        <authorList>
            <person name="Chmiel J.A."/>
            <person name="Carr C."/>
            <person name="Stuivenberg G.A."/>
            <person name="Venema R."/>
            <person name="Chanyi R.M."/>
            <person name="Al K.F."/>
            <person name="Giguere D."/>
            <person name="Say H."/>
            <person name="Akouris P.P."/>
            <person name="Dominguez Romero S.A."/>
            <person name="Kwong A."/>
            <person name="Tai V."/>
            <person name="Koval S.F."/>
            <person name="Razvi H."/>
            <person name="Bjazevic J."/>
            <person name="Burton J.P."/>
        </authorList>
    </citation>
    <scope>NUCLEOTIDE SEQUENCE</scope>
    <source>
        <strain evidence="7">OxK</strain>
    </source>
</reference>
<organism evidence="7">
    <name type="scientific">Oxalobacter aliiformigenes</name>
    <dbReference type="NCBI Taxonomy" id="2946593"/>
    <lineage>
        <taxon>Bacteria</taxon>
        <taxon>Pseudomonadati</taxon>
        <taxon>Pseudomonadota</taxon>
        <taxon>Betaproteobacteria</taxon>
        <taxon>Burkholderiales</taxon>
        <taxon>Oxalobacteraceae</taxon>
        <taxon>Oxalobacter</taxon>
    </lineage>
</organism>
<evidence type="ECO:0000256" key="5">
    <source>
        <dbReference type="HAMAP-Rule" id="MF_00199"/>
    </source>
</evidence>
<name>A0A9E9LFN4_9BURK</name>